<keyword evidence="1" id="KW-0175">Coiled coil</keyword>
<gene>
    <name evidence="2" type="ORF">CJD36_014505</name>
</gene>
<dbReference type="OrthoDB" id="869610at2"/>
<keyword evidence="3" id="KW-1185">Reference proteome</keyword>
<dbReference type="PANTHER" id="PTHR30469">
    <property type="entry name" value="MULTIDRUG RESISTANCE PROTEIN MDTA"/>
    <property type="match status" value="1"/>
</dbReference>
<evidence type="ECO:0000256" key="1">
    <source>
        <dbReference type="SAM" id="Coils"/>
    </source>
</evidence>
<dbReference type="Gene3D" id="2.40.30.170">
    <property type="match status" value="1"/>
</dbReference>
<proteinExistence type="predicted"/>
<reference evidence="2 3" key="1">
    <citation type="submission" date="2018-01" db="EMBL/GenBank/DDBJ databases">
        <title>A novel member of the phylum Bacteroidetes isolated from glacier ice.</title>
        <authorList>
            <person name="Liu Q."/>
            <person name="Xin Y.-H."/>
        </authorList>
    </citation>
    <scope>NUCLEOTIDE SEQUENCE [LARGE SCALE GENOMIC DNA]</scope>
    <source>
        <strain evidence="2 3">RB1R16</strain>
    </source>
</reference>
<dbReference type="EMBL" id="PPSL01000004">
    <property type="protein sequence ID" value="PQJ09913.1"/>
    <property type="molecule type" value="Genomic_DNA"/>
</dbReference>
<dbReference type="AlphaFoldDB" id="A0A2S7SSM7"/>
<dbReference type="GO" id="GO:1990281">
    <property type="term" value="C:efflux pump complex"/>
    <property type="evidence" value="ECO:0007669"/>
    <property type="project" value="TreeGrafter"/>
</dbReference>
<evidence type="ECO:0000313" key="3">
    <source>
        <dbReference type="Proteomes" id="UP000239872"/>
    </source>
</evidence>
<dbReference type="Gene3D" id="1.10.287.470">
    <property type="entry name" value="Helix hairpin bin"/>
    <property type="match status" value="1"/>
</dbReference>
<dbReference type="RefSeq" id="WP_105039922.1">
    <property type="nucleotide sequence ID" value="NZ_PPSL01000004.1"/>
</dbReference>
<sequence>MKTKLQQISPRIALGIALPALAIFFVTSCKPKYDEVMPKTGPVTEAVFASGSIEPKDAYTLTSISDGFIVKSLVTENDLVKDGQVLFSLDNRQQNTQVQIAQNNVQYAAIGANSDNSPQLLQVQAQIDAARAKKTTDSTTLARNERLLTTNSVSKQDVDNARLNYQSSLSNYNAAVENYRVTANRVRQDLANTRAQLQNAQAGNQFYELKAIGMSKVYQIFKKQGDLVKRGDQVAQLGNPDSIVINLDVDEGSISKIKLGQQVLVELNTQKNKTYEATISKLYPHFNESSQSYKVEARFVKELPGLIPGTQLQANIITNKKEGVLLIPHTYVLQGNKVQVQHGKKIDTVAITTGIVSDEWIEVTDGITAGDKVVKLK</sequence>
<dbReference type="PANTHER" id="PTHR30469:SF15">
    <property type="entry name" value="HLYD FAMILY OF SECRETION PROTEINS"/>
    <property type="match status" value="1"/>
</dbReference>
<dbReference type="PROSITE" id="PS51257">
    <property type="entry name" value="PROKAR_LIPOPROTEIN"/>
    <property type="match status" value="1"/>
</dbReference>
<dbReference type="GO" id="GO:0015562">
    <property type="term" value="F:efflux transmembrane transporter activity"/>
    <property type="evidence" value="ECO:0007669"/>
    <property type="project" value="TreeGrafter"/>
</dbReference>
<protein>
    <submittedName>
        <fullName evidence="2">Uncharacterized protein</fullName>
    </submittedName>
</protein>
<dbReference type="Proteomes" id="UP000239872">
    <property type="component" value="Unassembled WGS sequence"/>
</dbReference>
<evidence type="ECO:0000313" key="2">
    <source>
        <dbReference type="EMBL" id="PQJ09913.1"/>
    </source>
</evidence>
<organism evidence="2 3">
    <name type="scientific">Flavipsychrobacter stenotrophus</name>
    <dbReference type="NCBI Taxonomy" id="2077091"/>
    <lineage>
        <taxon>Bacteria</taxon>
        <taxon>Pseudomonadati</taxon>
        <taxon>Bacteroidota</taxon>
        <taxon>Chitinophagia</taxon>
        <taxon>Chitinophagales</taxon>
        <taxon>Chitinophagaceae</taxon>
        <taxon>Flavipsychrobacter</taxon>
    </lineage>
</organism>
<dbReference type="SUPFAM" id="SSF111369">
    <property type="entry name" value="HlyD-like secretion proteins"/>
    <property type="match status" value="1"/>
</dbReference>
<dbReference type="Gene3D" id="2.40.420.20">
    <property type="match status" value="1"/>
</dbReference>
<feature type="coiled-coil region" evidence="1">
    <location>
        <begin position="176"/>
        <end position="210"/>
    </location>
</feature>
<accession>A0A2S7SSM7</accession>
<comment type="caution">
    <text evidence="2">The sequence shown here is derived from an EMBL/GenBank/DDBJ whole genome shotgun (WGS) entry which is preliminary data.</text>
</comment>
<name>A0A2S7SSM7_9BACT</name>